<evidence type="ECO:0000256" key="1">
    <source>
        <dbReference type="SAM" id="MobiDB-lite"/>
    </source>
</evidence>
<reference evidence="2 3" key="1">
    <citation type="submission" date="2024-08" db="EMBL/GenBank/DDBJ databases">
        <title>Whole-genome sequencing of halo(alkali)philic microorganisms from hypersaline lakes.</title>
        <authorList>
            <person name="Sorokin D.Y."/>
            <person name="Merkel A.Y."/>
            <person name="Messina E."/>
            <person name="Yakimov M."/>
        </authorList>
    </citation>
    <scope>NUCLEOTIDE SEQUENCE [LARGE SCALE GENOMIC DNA]</scope>
    <source>
        <strain evidence="2 3">Cl-TMA</strain>
    </source>
</reference>
<dbReference type="EMBL" id="JBGUAW010000008">
    <property type="protein sequence ID" value="MFA9461574.1"/>
    <property type="molecule type" value="Genomic_DNA"/>
</dbReference>
<protein>
    <submittedName>
        <fullName evidence="2">Nitrate/nitrite transporter NrtS</fullName>
    </submittedName>
</protein>
<organism evidence="2 3">
    <name type="scientific">Thiohalorhabdus methylotrophus</name>
    <dbReference type="NCBI Taxonomy" id="3242694"/>
    <lineage>
        <taxon>Bacteria</taxon>
        <taxon>Pseudomonadati</taxon>
        <taxon>Pseudomonadota</taxon>
        <taxon>Gammaproteobacteria</taxon>
        <taxon>Thiohalorhabdales</taxon>
        <taxon>Thiohalorhabdaceae</taxon>
        <taxon>Thiohalorhabdus</taxon>
    </lineage>
</organism>
<comment type="caution">
    <text evidence="2">The sequence shown here is derived from an EMBL/GenBank/DDBJ whole genome shotgun (WGS) entry which is preliminary data.</text>
</comment>
<sequence length="79" mass="8146">MIRKDYTIRAGKVALVVGTALNAINQGDLLLGAPMTLGRGAQMILTFLVPFLVSLHGQLSSSPKPDPQAPGGHQPPSGG</sequence>
<evidence type="ECO:0000313" key="3">
    <source>
        <dbReference type="Proteomes" id="UP001575181"/>
    </source>
</evidence>
<name>A0ABV4TY93_9GAMM</name>
<feature type="region of interest" description="Disordered" evidence="1">
    <location>
        <begin position="58"/>
        <end position="79"/>
    </location>
</feature>
<dbReference type="RefSeq" id="WP_373656359.1">
    <property type="nucleotide sequence ID" value="NZ_JBGUAW010000008.1"/>
</dbReference>
<evidence type="ECO:0000313" key="2">
    <source>
        <dbReference type="EMBL" id="MFA9461574.1"/>
    </source>
</evidence>
<dbReference type="InterPro" id="IPR047700">
    <property type="entry name" value="NrtS-like"/>
</dbReference>
<keyword evidence="3" id="KW-1185">Reference proteome</keyword>
<dbReference type="Proteomes" id="UP001575181">
    <property type="component" value="Unassembled WGS sequence"/>
</dbReference>
<accession>A0ABV4TY93</accession>
<dbReference type="NCBIfam" id="NF038050">
    <property type="entry name" value="NrtS"/>
    <property type="match status" value="1"/>
</dbReference>
<gene>
    <name evidence="2" type="primary">nrtS</name>
    <name evidence="2" type="ORF">ACERLL_12150</name>
</gene>
<proteinExistence type="predicted"/>